<organism evidence="4">
    <name type="scientific">Nippostrongylus brasiliensis</name>
    <name type="common">Rat hookworm</name>
    <dbReference type="NCBI Taxonomy" id="27835"/>
    <lineage>
        <taxon>Eukaryota</taxon>
        <taxon>Metazoa</taxon>
        <taxon>Ecdysozoa</taxon>
        <taxon>Nematoda</taxon>
        <taxon>Chromadorea</taxon>
        <taxon>Rhabditida</taxon>
        <taxon>Rhabditina</taxon>
        <taxon>Rhabditomorpha</taxon>
        <taxon>Strongyloidea</taxon>
        <taxon>Heligmosomidae</taxon>
        <taxon>Nippostrongylus</taxon>
    </lineage>
</organism>
<dbReference type="Proteomes" id="UP000271162">
    <property type="component" value="Unassembled WGS sequence"/>
</dbReference>
<feature type="chain" id="PRO_5043124665" evidence="1">
    <location>
        <begin position="17"/>
        <end position="66"/>
    </location>
</feature>
<sequence>MMLLLCCTTMLQTALAIEYPWTFDNDLFGGESLGLLVDRFNSETEKLHEVTPRFFLIKVWQEIGNV</sequence>
<dbReference type="EMBL" id="UYSL01004363">
    <property type="protein sequence ID" value="VDL66736.1"/>
    <property type="molecule type" value="Genomic_DNA"/>
</dbReference>
<evidence type="ECO:0000313" key="2">
    <source>
        <dbReference type="EMBL" id="VDL66736.1"/>
    </source>
</evidence>
<reference evidence="2 3" key="2">
    <citation type="submission" date="2018-11" db="EMBL/GenBank/DDBJ databases">
        <authorList>
            <consortium name="Pathogen Informatics"/>
        </authorList>
    </citation>
    <scope>NUCLEOTIDE SEQUENCE [LARGE SCALE GENOMIC DNA]</scope>
</reference>
<reference evidence="4" key="1">
    <citation type="submission" date="2017-02" db="UniProtKB">
        <authorList>
            <consortium name="WormBaseParasite"/>
        </authorList>
    </citation>
    <scope>IDENTIFICATION</scope>
</reference>
<dbReference type="WBParaSite" id="NBR_0000314601-mRNA-1">
    <property type="protein sequence ID" value="NBR_0000314601-mRNA-1"/>
    <property type="gene ID" value="NBR_0000314601"/>
</dbReference>
<evidence type="ECO:0000313" key="4">
    <source>
        <dbReference type="WBParaSite" id="NBR_0000314601-mRNA-1"/>
    </source>
</evidence>
<evidence type="ECO:0000313" key="3">
    <source>
        <dbReference type="Proteomes" id="UP000271162"/>
    </source>
</evidence>
<gene>
    <name evidence="2" type="ORF">NBR_LOCUS3147</name>
</gene>
<proteinExistence type="predicted"/>
<dbReference type="AlphaFoldDB" id="A0A0N4XKU4"/>
<keyword evidence="1" id="KW-0732">Signal</keyword>
<accession>A0A0N4XKU4</accession>
<keyword evidence="3" id="KW-1185">Reference proteome</keyword>
<evidence type="ECO:0000256" key="1">
    <source>
        <dbReference type="SAM" id="SignalP"/>
    </source>
</evidence>
<feature type="signal peptide" evidence="1">
    <location>
        <begin position="1"/>
        <end position="16"/>
    </location>
</feature>
<name>A0A0N4XKU4_NIPBR</name>
<protein>
    <submittedName>
        <fullName evidence="4">Secreted protein</fullName>
    </submittedName>
</protein>